<dbReference type="GO" id="GO:0005829">
    <property type="term" value="C:cytosol"/>
    <property type="evidence" value="ECO:0007669"/>
    <property type="project" value="TreeGrafter"/>
</dbReference>
<dbReference type="SUPFAM" id="SSF51445">
    <property type="entry name" value="(Trans)glycosidases"/>
    <property type="match status" value="1"/>
</dbReference>
<reference evidence="1" key="1">
    <citation type="journal article" date="2012" name="PLoS ONE">
        <title>Gene sets for utilization of primary and secondary nutrition supplies in the distal gut of endangered iberian lynx.</title>
        <authorList>
            <person name="Alcaide M."/>
            <person name="Messina E."/>
            <person name="Richter M."/>
            <person name="Bargiela R."/>
            <person name="Peplies J."/>
            <person name="Huws S.A."/>
            <person name="Newbold C.J."/>
            <person name="Golyshin P.N."/>
            <person name="Simon M.A."/>
            <person name="Lopez G."/>
            <person name="Yakimov M.M."/>
            <person name="Ferrer M."/>
        </authorList>
    </citation>
    <scope>NUCLEOTIDE SEQUENCE</scope>
</reference>
<dbReference type="GO" id="GO:0003844">
    <property type="term" value="F:1,4-alpha-glucan branching enzyme activity"/>
    <property type="evidence" value="ECO:0007669"/>
    <property type="project" value="TreeGrafter"/>
</dbReference>
<sequence>MAIYEVHLGSWKRDFDRSPEGFLNYRELADDLADYVQDMGYTHVELMGISEHPFDGSWGYQVT</sequence>
<gene>
    <name evidence="1" type="ORF">EVA_19545</name>
</gene>
<accession>J9FD52</accession>
<dbReference type="EMBL" id="AMCI01007596">
    <property type="protein sequence ID" value="EJW92348.1"/>
    <property type="molecule type" value="Genomic_DNA"/>
</dbReference>
<dbReference type="InterPro" id="IPR017853">
    <property type="entry name" value="GH"/>
</dbReference>
<dbReference type="PANTHER" id="PTHR43651:SF3">
    <property type="entry name" value="1,4-ALPHA-GLUCAN-BRANCHING ENZYME"/>
    <property type="match status" value="1"/>
</dbReference>
<name>J9FD52_9ZZZZ</name>
<protein>
    <submittedName>
        <fullName evidence="1">1,4-alpha-glucan branching enzyme</fullName>
    </submittedName>
</protein>
<dbReference type="GO" id="GO:0005978">
    <property type="term" value="P:glycogen biosynthetic process"/>
    <property type="evidence" value="ECO:0007669"/>
    <property type="project" value="TreeGrafter"/>
</dbReference>
<proteinExistence type="predicted"/>
<organism evidence="1">
    <name type="scientific">gut metagenome</name>
    <dbReference type="NCBI Taxonomy" id="749906"/>
    <lineage>
        <taxon>unclassified sequences</taxon>
        <taxon>metagenomes</taxon>
        <taxon>organismal metagenomes</taxon>
    </lineage>
</organism>
<dbReference type="AlphaFoldDB" id="J9FD52"/>
<evidence type="ECO:0000313" key="1">
    <source>
        <dbReference type="EMBL" id="EJW92348.1"/>
    </source>
</evidence>
<dbReference type="PANTHER" id="PTHR43651">
    <property type="entry name" value="1,4-ALPHA-GLUCAN-BRANCHING ENZYME"/>
    <property type="match status" value="1"/>
</dbReference>
<comment type="caution">
    <text evidence="1">The sequence shown here is derived from an EMBL/GenBank/DDBJ whole genome shotgun (WGS) entry which is preliminary data.</text>
</comment>
<feature type="non-terminal residue" evidence="1">
    <location>
        <position position="63"/>
    </location>
</feature>
<dbReference type="Gene3D" id="3.20.20.80">
    <property type="entry name" value="Glycosidases"/>
    <property type="match status" value="1"/>
</dbReference>